<evidence type="ECO:0000313" key="2">
    <source>
        <dbReference type="Proteomes" id="UP000016608"/>
    </source>
</evidence>
<gene>
    <name evidence="1" type="ORF">HMPREF0373_00844</name>
</gene>
<dbReference type="EMBL" id="AWVJ01000060">
    <property type="protein sequence ID" value="ERK49998.1"/>
    <property type="molecule type" value="Genomic_DNA"/>
</dbReference>
<proteinExistence type="predicted"/>
<comment type="caution">
    <text evidence="1">The sequence shown here is derived from an EMBL/GenBank/DDBJ whole genome shotgun (WGS) entry which is preliminary data.</text>
</comment>
<protein>
    <submittedName>
        <fullName evidence="1">Uncharacterized protein</fullName>
    </submittedName>
</protein>
<dbReference type="AlphaFoldDB" id="U2R8S9"/>
<accession>U2R8S9</accession>
<dbReference type="HOGENOM" id="CLU_3183853_0_0_9"/>
<organism evidence="1 2">
    <name type="scientific">Eubacterium ramulus ATCC 29099</name>
    <dbReference type="NCBI Taxonomy" id="1256908"/>
    <lineage>
        <taxon>Bacteria</taxon>
        <taxon>Bacillati</taxon>
        <taxon>Bacillota</taxon>
        <taxon>Clostridia</taxon>
        <taxon>Eubacteriales</taxon>
        <taxon>Eubacteriaceae</taxon>
        <taxon>Eubacterium</taxon>
    </lineage>
</organism>
<name>U2R8S9_EUBRA</name>
<reference evidence="1 2" key="1">
    <citation type="submission" date="2013-06" db="EMBL/GenBank/DDBJ databases">
        <authorList>
            <person name="Weinstock G."/>
            <person name="Sodergren E."/>
            <person name="Lobos E.A."/>
            <person name="Fulton L."/>
            <person name="Fulton R."/>
            <person name="Courtney L."/>
            <person name="Fronick C."/>
            <person name="O'Laughlin M."/>
            <person name="Godfrey J."/>
            <person name="Wilson R.M."/>
            <person name="Miner T."/>
            <person name="Farmer C."/>
            <person name="Delehaunty K."/>
            <person name="Cordes M."/>
            <person name="Minx P."/>
            <person name="Tomlinson C."/>
            <person name="Chen J."/>
            <person name="Wollam A."/>
            <person name="Pepin K.H."/>
            <person name="Bhonagiri V."/>
            <person name="Zhang X."/>
            <person name="Warren W."/>
            <person name="Mitreva M."/>
            <person name="Mardis E.R."/>
            <person name="Wilson R.K."/>
        </authorList>
    </citation>
    <scope>NUCLEOTIDE SEQUENCE [LARGE SCALE GENOMIC DNA]</scope>
    <source>
        <strain evidence="1 2">ATCC 29099</strain>
    </source>
</reference>
<dbReference type="Proteomes" id="UP000016608">
    <property type="component" value="Unassembled WGS sequence"/>
</dbReference>
<keyword evidence="2" id="KW-1185">Reference proteome</keyword>
<evidence type="ECO:0000313" key="1">
    <source>
        <dbReference type="EMBL" id="ERK49998.1"/>
    </source>
</evidence>
<sequence>MRPYSCIILYQIYHLYKFNSLKNCKTGRTVESWAIRRINRRIKQIC</sequence>